<feature type="region of interest" description="Disordered" evidence="1">
    <location>
        <begin position="1"/>
        <end position="42"/>
    </location>
</feature>
<sequence length="77" mass="9357">EMNRSNNDVRTAQLNRNELCMNEQHQLDEQRQKHYSQPTTYEDDNDIEQREGLLRSLEQNPHMLRGFLSIYRIYMNS</sequence>
<feature type="compositionally biased region" description="Polar residues" evidence="1">
    <location>
        <begin position="1"/>
        <end position="16"/>
    </location>
</feature>
<evidence type="ECO:0000313" key="3">
    <source>
        <dbReference type="Proteomes" id="UP000676336"/>
    </source>
</evidence>
<dbReference type="Proteomes" id="UP000676336">
    <property type="component" value="Unassembled WGS sequence"/>
</dbReference>
<gene>
    <name evidence="2" type="ORF">SMN809_LOCUS85377</name>
</gene>
<accession>A0A8S3KCU0</accession>
<comment type="caution">
    <text evidence="2">The sequence shown here is derived from an EMBL/GenBank/DDBJ whole genome shotgun (WGS) entry which is preliminary data.</text>
</comment>
<feature type="non-terminal residue" evidence="2">
    <location>
        <position position="1"/>
    </location>
</feature>
<protein>
    <submittedName>
        <fullName evidence="2">Uncharacterized protein</fullName>
    </submittedName>
</protein>
<name>A0A8S3KCU0_9BILA</name>
<dbReference type="EMBL" id="CAJOBI010364472">
    <property type="protein sequence ID" value="CAF5227650.1"/>
    <property type="molecule type" value="Genomic_DNA"/>
</dbReference>
<dbReference type="AlphaFoldDB" id="A0A8S3KCU0"/>
<reference evidence="2" key="1">
    <citation type="submission" date="2021-02" db="EMBL/GenBank/DDBJ databases">
        <authorList>
            <person name="Nowell W R."/>
        </authorList>
    </citation>
    <scope>NUCLEOTIDE SEQUENCE</scope>
</reference>
<proteinExistence type="predicted"/>
<organism evidence="2 3">
    <name type="scientific">Rotaria magnacalcarata</name>
    <dbReference type="NCBI Taxonomy" id="392030"/>
    <lineage>
        <taxon>Eukaryota</taxon>
        <taxon>Metazoa</taxon>
        <taxon>Spiralia</taxon>
        <taxon>Gnathifera</taxon>
        <taxon>Rotifera</taxon>
        <taxon>Eurotatoria</taxon>
        <taxon>Bdelloidea</taxon>
        <taxon>Philodinida</taxon>
        <taxon>Philodinidae</taxon>
        <taxon>Rotaria</taxon>
    </lineage>
</organism>
<evidence type="ECO:0000256" key="1">
    <source>
        <dbReference type="SAM" id="MobiDB-lite"/>
    </source>
</evidence>
<evidence type="ECO:0000313" key="2">
    <source>
        <dbReference type="EMBL" id="CAF5227650.1"/>
    </source>
</evidence>